<dbReference type="Proteomes" id="UP001369815">
    <property type="component" value="Unassembled WGS sequence"/>
</dbReference>
<accession>A0AAX6MHJ4</accession>
<dbReference type="EMBL" id="JBANMG010000006">
    <property type="protein sequence ID" value="KAK6951641.1"/>
    <property type="molecule type" value="Genomic_DNA"/>
</dbReference>
<proteinExistence type="predicted"/>
<sequence>METEILPGLLDIRNYIRFSITTERILSNNEKSKLAAYLKKIDEHYCTLRLLKGSLGDDYERYDTCAKGMNEADDLKELIQGILDKSLA</sequence>
<gene>
    <name evidence="1" type="ORF">Daesc_006164</name>
</gene>
<evidence type="ECO:0000313" key="2">
    <source>
        <dbReference type="Proteomes" id="UP001369815"/>
    </source>
</evidence>
<name>A0AAX6MHJ4_9PEZI</name>
<reference evidence="1 2" key="1">
    <citation type="journal article" date="2024" name="Front Chem Biol">
        <title>Unveiling the potential of Daldinia eschscholtzii MFLUCC 19-0629 through bioactivity and bioinformatics studies for enhanced sustainable agriculture production.</title>
        <authorList>
            <person name="Brooks S."/>
            <person name="Weaver J.A."/>
            <person name="Klomchit A."/>
            <person name="Alharthi S.A."/>
            <person name="Onlamun T."/>
            <person name="Nurani R."/>
            <person name="Vong T.K."/>
            <person name="Alberti F."/>
            <person name="Greco C."/>
        </authorList>
    </citation>
    <scope>NUCLEOTIDE SEQUENCE [LARGE SCALE GENOMIC DNA]</scope>
    <source>
        <strain evidence="1">MFLUCC 19-0629</strain>
    </source>
</reference>
<comment type="caution">
    <text evidence="1">The sequence shown here is derived from an EMBL/GenBank/DDBJ whole genome shotgun (WGS) entry which is preliminary data.</text>
</comment>
<evidence type="ECO:0000313" key="1">
    <source>
        <dbReference type="EMBL" id="KAK6951641.1"/>
    </source>
</evidence>
<protein>
    <submittedName>
        <fullName evidence="1">Uncharacterized protein</fullName>
    </submittedName>
</protein>
<dbReference type="AlphaFoldDB" id="A0AAX6MHJ4"/>
<keyword evidence="2" id="KW-1185">Reference proteome</keyword>
<organism evidence="1 2">
    <name type="scientific">Daldinia eschscholtzii</name>
    <dbReference type="NCBI Taxonomy" id="292717"/>
    <lineage>
        <taxon>Eukaryota</taxon>
        <taxon>Fungi</taxon>
        <taxon>Dikarya</taxon>
        <taxon>Ascomycota</taxon>
        <taxon>Pezizomycotina</taxon>
        <taxon>Sordariomycetes</taxon>
        <taxon>Xylariomycetidae</taxon>
        <taxon>Xylariales</taxon>
        <taxon>Hypoxylaceae</taxon>
        <taxon>Daldinia</taxon>
    </lineage>
</organism>